<comment type="caution">
    <text evidence="1">The sequence shown here is derived from an EMBL/GenBank/DDBJ whole genome shotgun (WGS) entry which is preliminary data.</text>
</comment>
<dbReference type="Proteomes" id="UP001233172">
    <property type="component" value="Unassembled WGS sequence"/>
</dbReference>
<keyword evidence="2" id="KW-1185">Reference proteome</keyword>
<dbReference type="EMBL" id="JASAOG010000159">
    <property type="protein sequence ID" value="KAK0046858.1"/>
    <property type="molecule type" value="Genomic_DNA"/>
</dbReference>
<gene>
    <name evidence="1" type="ORF">Bpfe_023725</name>
</gene>
<protein>
    <submittedName>
        <fullName evidence="1">Uncharacterized protein</fullName>
    </submittedName>
</protein>
<organism evidence="1 2">
    <name type="scientific">Biomphalaria pfeifferi</name>
    <name type="common">Bloodfluke planorb</name>
    <name type="synonym">Freshwater snail</name>
    <dbReference type="NCBI Taxonomy" id="112525"/>
    <lineage>
        <taxon>Eukaryota</taxon>
        <taxon>Metazoa</taxon>
        <taxon>Spiralia</taxon>
        <taxon>Lophotrochozoa</taxon>
        <taxon>Mollusca</taxon>
        <taxon>Gastropoda</taxon>
        <taxon>Heterobranchia</taxon>
        <taxon>Euthyneura</taxon>
        <taxon>Panpulmonata</taxon>
        <taxon>Hygrophila</taxon>
        <taxon>Lymnaeoidea</taxon>
        <taxon>Planorbidae</taxon>
        <taxon>Biomphalaria</taxon>
    </lineage>
</organism>
<reference evidence="1" key="2">
    <citation type="submission" date="2023-04" db="EMBL/GenBank/DDBJ databases">
        <authorList>
            <person name="Bu L."/>
            <person name="Lu L."/>
            <person name="Laidemitt M.R."/>
            <person name="Zhang S.M."/>
            <person name="Mutuku M."/>
            <person name="Mkoji G."/>
            <person name="Steinauer M."/>
            <person name="Loker E.S."/>
        </authorList>
    </citation>
    <scope>NUCLEOTIDE SEQUENCE</scope>
    <source>
        <strain evidence="1">KasaAsao</strain>
        <tissue evidence="1">Whole Snail</tissue>
    </source>
</reference>
<proteinExistence type="predicted"/>
<evidence type="ECO:0000313" key="1">
    <source>
        <dbReference type="EMBL" id="KAK0046858.1"/>
    </source>
</evidence>
<accession>A0AAD8B2J8</accession>
<reference evidence="1" key="1">
    <citation type="journal article" date="2023" name="PLoS Negl. Trop. Dis.">
        <title>A genome sequence for Biomphalaria pfeifferi, the major vector snail for the human-infecting parasite Schistosoma mansoni.</title>
        <authorList>
            <person name="Bu L."/>
            <person name="Lu L."/>
            <person name="Laidemitt M.R."/>
            <person name="Zhang S.M."/>
            <person name="Mutuku M."/>
            <person name="Mkoji G."/>
            <person name="Steinauer M."/>
            <person name="Loker E.S."/>
        </authorList>
    </citation>
    <scope>NUCLEOTIDE SEQUENCE</scope>
    <source>
        <strain evidence="1">KasaAsao</strain>
    </source>
</reference>
<dbReference type="AlphaFoldDB" id="A0AAD8B2J8"/>
<evidence type="ECO:0000313" key="2">
    <source>
        <dbReference type="Proteomes" id="UP001233172"/>
    </source>
</evidence>
<sequence>MMYSFINEFVNSFALVTTFPAIRIHFDFCNCLPCQNKRFVMPPTWLSPAKWVTSFLFPGVVFIKWFKHSISFSNFNSID</sequence>
<name>A0AAD8B2J8_BIOPF</name>